<dbReference type="AlphaFoldDB" id="W9CQJ5"/>
<sequence length="136" mass="15820">MSQPTTYGPEYNMFLPEYTRPVPLTRRDDIPRCPGGTPKYEFRHEFLTPRPCVTEDEVKMVRGSAYKPLKTFANVPAGEKKPVRISRDEYVAIRDWRAANGVAPFKKSNFKTKWGENHKNAWDAYYMTHAHDQPRA</sequence>
<accession>W9CQJ5</accession>
<dbReference type="Proteomes" id="UP000019487">
    <property type="component" value="Unassembled WGS sequence"/>
</dbReference>
<dbReference type="HOGENOM" id="CLU_1876629_0_0_1"/>
<evidence type="ECO:0000313" key="2">
    <source>
        <dbReference type="Proteomes" id="UP000019487"/>
    </source>
</evidence>
<comment type="caution">
    <text evidence="1">The sequence shown here is derived from an EMBL/GenBank/DDBJ whole genome shotgun (WGS) entry which is preliminary data.</text>
</comment>
<reference evidence="1 2" key="1">
    <citation type="journal article" date="2014" name="Genome Announc.">
        <title>Draft genome sequence of Sclerotinia borealis, a psychrophilic plant pathogenic fungus.</title>
        <authorList>
            <person name="Mardanov A.V."/>
            <person name="Beletsky A.V."/>
            <person name="Kadnikov V.V."/>
            <person name="Ignatov A.N."/>
            <person name="Ravin N.V."/>
        </authorList>
    </citation>
    <scope>NUCLEOTIDE SEQUENCE [LARGE SCALE GENOMIC DNA]</scope>
    <source>
        <strain evidence="2">F-4157</strain>
    </source>
</reference>
<proteinExistence type="predicted"/>
<gene>
    <name evidence="1" type="ORF">SBOR_1500</name>
</gene>
<dbReference type="OrthoDB" id="3482559at2759"/>
<protein>
    <submittedName>
        <fullName evidence="1">Uncharacterized protein</fullName>
    </submittedName>
</protein>
<name>W9CQJ5_SCLBF</name>
<evidence type="ECO:0000313" key="1">
    <source>
        <dbReference type="EMBL" id="ESZ98121.1"/>
    </source>
</evidence>
<organism evidence="1 2">
    <name type="scientific">Sclerotinia borealis (strain F-4128)</name>
    <dbReference type="NCBI Taxonomy" id="1432307"/>
    <lineage>
        <taxon>Eukaryota</taxon>
        <taxon>Fungi</taxon>
        <taxon>Dikarya</taxon>
        <taxon>Ascomycota</taxon>
        <taxon>Pezizomycotina</taxon>
        <taxon>Leotiomycetes</taxon>
        <taxon>Helotiales</taxon>
        <taxon>Sclerotiniaceae</taxon>
        <taxon>Sclerotinia</taxon>
    </lineage>
</organism>
<dbReference type="EMBL" id="AYSA01000053">
    <property type="protein sequence ID" value="ESZ98121.1"/>
    <property type="molecule type" value="Genomic_DNA"/>
</dbReference>
<keyword evidence="2" id="KW-1185">Reference proteome</keyword>